<sequence length="322" mass="32433">MPEWLPERFVALQGIPSEEAFGGIESATPGPASVLMAGIPSAEAFGDMVCIGPPQGVQMQGIPSAEAFGGSVVHPGPATVGLFAKGSDEAFGNMTVTRGPVNVGLQGIPSAEAFGTLTIPSAVGYVSTSAGNKVFATSLTFDHTVNVGDYVIVQLETSQAASITSVTIGGVAMAQLGILLVSSGYIHALYGLKITAGMGSGSKSIVITPNTNTELVGRSVAYSNVVSVSAAVTVGPTTGSALSHPSLTCNSGERIVQGFAASNPLASGVSFSSPSGGTNRYMFPGSNRLGITLSDSPTNTSFAVTATPANYWNSIAVVLKPV</sequence>
<accession>X2KSL9</accession>
<organism evidence="1 2">
    <name type="scientific">Mycobacterium phage Hawkeye</name>
    <dbReference type="NCBI Taxonomy" id="1458711"/>
    <lineage>
        <taxon>Viruses</taxon>
        <taxon>Duplodnaviria</taxon>
        <taxon>Heunggongvirae</taxon>
        <taxon>Uroviricota</taxon>
        <taxon>Caudoviricetes</taxon>
        <taxon>Dclasvirinae</taxon>
        <taxon>Hawkeyevirus</taxon>
        <taxon>Hawkeyevirus hawkeye</taxon>
    </lineage>
</organism>
<dbReference type="RefSeq" id="YP_009035930.1">
    <property type="nucleotide sequence ID" value="NC_024209.1"/>
</dbReference>
<dbReference type="KEGG" id="vg:19527215"/>
<dbReference type="GeneID" id="19527215"/>
<dbReference type="Proteomes" id="UP000019737">
    <property type="component" value="Segment"/>
</dbReference>
<reference evidence="1 2" key="1">
    <citation type="submission" date="2014-01" db="EMBL/GenBank/DDBJ databases">
        <authorList>
            <person name="Schneider V.M."/>
            <person name="Bowman C.A."/>
            <person name="Russell D.A."/>
            <person name="Pope W.H."/>
            <person name="Jacobs-Sera D."/>
            <person name="Hendrix R.W."/>
            <person name="Hatfull G.F."/>
        </authorList>
    </citation>
    <scope>NUCLEOTIDE SEQUENCE [LARGE SCALE GENOMIC DNA]</scope>
</reference>
<proteinExistence type="predicted"/>
<evidence type="ECO:0008006" key="3">
    <source>
        <dbReference type="Google" id="ProtNLM"/>
    </source>
</evidence>
<name>X2KSL9_9CAUD</name>
<keyword evidence="2" id="KW-1185">Reference proteome</keyword>
<protein>
    <recommendedName>
        <fullName evidence="3">Minor tail protein</fullName>
    </recommendedName>
</protein>
<gene>
    <name evidence="1" type="primary">35</name>
    <name evidence="1" type="ORF">PBI_HAWKEYE_35</name>
</gene>
<evidence type="ECO:0000313" key="1">
    <source>
        <dbReference type="EMBL" id="AHN84046.1"/>
    </source>
</evidence>
<dbReference type="EMBL" id="KJ194582">
    <property type="protein sequence ID" value="AHN84046.1"/>
    <property type="molecule type" value="Genomic_DNA"/>
</dbReference>
<evidence type="ECO:0000313" key="2">
    <source>
        <dbReference type="Proteomes" id="UP000019737"/>
    </source>
</evidence>